<name>A0A0P7BVI1_9BACT</name>
<proteinExistence type="predicted"/>
<keyword evidence="1" id="KW-0812">Transmembrane</keyword>
<accession>A0A0P7BVI1</accession>
<keyword evidence="1" id="KW-0472">Membrane</keyword>
<dbReference type="EMBL" id="LGTQ01000006">
    <property type="protein sequence ID" value="KPM48941.1"/>
    <property type="molecule type" value="Genomic_DNA"/>
</dbReference>
<feature type="transmembrane region" description="Helical" evidence="1">
    <location>
        <begin position="32"/>
        <end position="52"/>
    </location>
</feature>
<evidence type="ECO:0008006" key="4">
    <source>
        <dbReference type="Google" id="ProtNLM"/>
    </source>
</evidence>
<reference evidence="2 3" key="1">
    <citation type="submission" date="2015-07" db="EMBL/GenBank/DDBJ databases">
        <title>The draft genome sequence of Leadbetterella sp. JN14-9.</title>
        <authorList>
            <person name="Liu Y."/>
            <person name="Du J."/>
            <person name="Shao Z."/>
        </authorList>
    </citation>
    <scope>NUCLEOTIDE SEQUENCE [LARGE SCALE GENOMIC DNA]</scope>
    <source>
        <strain evidence="2 3">JN14-9</strain>
    </source>
</reference>
<keyword evidence="3" id="KW-1185">Reference proteome</keyword>
<dbReference type="InterPro" id="IPR009793">
    <property type="entry name" value="DUF1361"/>
</dbReference>
<organism evidence="2 3">
    <name type="scientific">Jiulongibacter sediminis</name>
    <dbReference type="NCBI Taxonomy" id="1605367"/>
    <lineage>
        <taxon>Bacteria</taxon>
        <taxon>Pseudomonadati</taxon>
        <taxon>Bacteroidota</taxon>
        <taxon>Cytophagia</taxon>
        <taxon>Cytophagales</taxon>
        <taxon>Leadbetterellaceae</taxon>
        <taxon>Jiulongibacter</taxon>
    </lineage>
</organism>
<dbReference type="AlphaFoldDB" id="A0A0P7BVI1"/>
<dbReference type="OrthoDB" id="4540541at2"/>
<evidence type="ECO:0000256" key="1">
    <source>
        <dbReference type="SAM" id="Phobius"/>
    </source>
</evidence>
<dbReference type="STRING" id="1605367.AFM12_10340"/>
<gene>
    <name evidence="2" type="ORF">AFM12_10340</name>
</gene>
<evidence type="ECO:0000313" key="3">
    <source>
        <dbReference type="Proteomes" id="UP000050454"/>
    </source>
</evidence>
<evidence type="ECO:0000313" key="2">
    <source>
        <dbReference type="EMBL" id="KPM48941.1"/>
    </source>
</evidence>
<comment type="caution">
    <text evidence="2">The sequence shown here is derived from an EMBL/GenBank/DDBJ whole genome shotgun (WGS) entry which is preliminary data.</text>
</comment>
<dbReference type="Proteomes" id="UP000050454">
    <property type="component" value="Unassembled WGS sequence"/>
</dbReference>
<feature type="transmembrane region" description="Helical" evidence="1">
    <location>
        <begin position="9"/>
        <end position="26"/>
    </location>
</feature>
<feature type="transmembrane region" description="Helical" evidence="1">
    <location>
        <begin position="103"/>
        <end position="122"/>
    </location>
</feature>
<feature type="transmembrane region" description="Helical" evidence="1">
    <location>
        <begin position="64"/>
        <end position="83"/>
    </location>
</feature>
<feature type="transmembrane region" description="Helical" evidence="1">
    <location>
        <begin position="183"/>
        <end position="204"/>
    </location>
</feature>
<dbReference type="RefSeq" id="WP_055147616.1">
    <property type="nucleotide sequence ID" value="NZ_JXSZ01000006.1"/>
</dbReference>
<sequence>MQISRQTRGFILLTAFSVLLLGVRYLRTSDHVGFGLLWNLFLAGVPVAFALAAGRFTKAGKHKFAYLFTALWLLFYPNSAYIITDLIHLDHLPKSLWWFDSLGIFHTALTGLILGLYSVWIIHTRVLSKLLSPAFIWPVILFFMGLSGYGIYLGRFLRFNSWDIVSSPSELLLTSVLHLRNPLAIKMTMLFAAMQFVVYFAYWLQKDKSYESA</sequence>
<protein>
    <recommendedName>
        <fullName evidence="4">DUF1361 domain-containing protein</fullName>
    </recommendedName>
</protein>
<feature type="transmembrane region" description="Helical" evidence="1">
    <location>
        <begin position="134"/>
        <end position="152"/>
    </location>
</feature>
<keyword evidence="1" id="KW-1133">Transmembrane helix</keyword>
<dbReference type="Pfam" id="PF07099">
    <property type="entry name" value="DUF1361"/>
    <property type="match status" value="1"/>
</dbReference>